<organism evidence="8 9">
    <name type="scientific">Campylobacter majalis</name>
    <dbReference type="NCBI Taxonomy" id="2790656"/>
    <lineage>
        <taxon>Bacteria</taxon>
        <taxon>Pseudomonadati</taxon>
        <taxon>Campylobacterota</taxon>
        <taxon>Epsilonproteobacteria</taxon>
        <taxon>Campylobacterales</taxon>
        <taxon>Campylobacteraceae</taxon>
        <taxon>Campylobacter</taxon>
    </lineage>
</organism>
<dbReference type="PANTHER" id="PTHR43583">
    <property type="entry name" value="2-IMINOACETATE SYNTHASE"/>
    <property type="match status" value="1"/>
</dbReference>
<keyword evidence="4" id="KW-0479">Metal-binding</keyword>
<keyword evidence="2" id="KW-0004">4Fe-4S</keyword>
<proteinExistence type="predicted"/>
<dbReference type="CDD" id="cd01335">
    <property type="entry name" value="Radical_SAM"/>
    <property type="match status" value="1"/>
</dbReference>
<keyword evidence="6" id="KW-0411">Iron-sulfur</keyword>
<dbReference type="GO" id="GO:0004076">
    <property type="term" value="F:biotin synthase activity"/>
    <property type="evidence" value="ECO:0007669"/>
    <property type="project" value="UniProtKB-EC"/>
</dbReference>
<dbReference type="InterPro" id="IPR034428">
    <property type="entry name" value="ThiH/NoCL/HydG-like"/>
</dbReference>
<evidence type="ECO:0000256" key="2">
    <source>
        <dbReference type="ARBA" id="ARBA00022485"/>
    </source>
</evidence>
<evidence type="ECO:0000259" key="7">
    <source>
        <dbReference type="PROSITE" id="PS51918"/>
    </source>
</evidence>
<dbReference type="Gene3D" id="3.20.20.70">
    <property type="entry name" value="Aldolase class I"/>
    <property type="match status" value="1"/>
</dbReference>
<dbReference type="InterPro" id="IPR007197">
    <property type="entry name" value="rSAM"/>
</dbReference>
<evidence type="ECO:0000256" key="5">
    <source>
        <dbReference type="ARBA" id="ARBA00023004"/>
    </source>
</evidence>
<evidence type="ECO:0000313" key="9">
    <source>
        <dbReference type="Proteomes" id="UP000789803"/>
    </source>
</evidence>
<dbReference type="Proteomes" id="UP000789803">
    <property type="component" value="Unassembled WGS sequence"/>
</dbReference>
<dbReference type="Pfam" id="PF06968">
    <property type="entry name" value="BATS"/>
    <property type="match status" value="1"/>
</dbReference>
<keyword evidence="9" id="KW-1185">Reference proteome</keyword>
<dbReference type="SMART" id="SM00876">
    <property type="entry name" value="BATS"/>
    <property type="match status" value="1"/>
</dbReference>
<reference evidence="8 9" key="1">
    <citation type="submission" date="2020-11" db="EMBL/GenBank/DDBJ databases">
        <authorList>
            <person name="Peeters C."/>
        </authorList>
    </citation>
    <scope>NUCLEOTIDE SEQUENCE [LARGE SCALE GENOMIC DNA]</scope>
    <source>
        <strain evidence="8 9">LMG 7974</strain>
    </source>
</reference>
<feature type="domain" description="Radical SAM core" evidence="7">
    <location>
        <begin position="93"/>
        <end position="326"/>
    </location>
</feature>
<dbReference type="SUPFAM" id="SSF102114">
    <property type="entry name" value="Radical SAM enzymes"/>
    <property type="match status" value="1"/>
</dbReference>
<dbReference type="EMBL" id="CAJHOF010000003">
    <property type="protein sequence ID" value="CAD7287526.1"/>
    <property type="molecule type" value="Genomic_DNA"/>
</dbReference>
<dbReference type="PANTHER" id="PTHR43583:SF2">
    <property type="entry name" value="THIAZOLE BIOSYNTHESIS PROTEIN"/>
    <property type="match status" value="1"/>
</dbReference>
<evidence type="ECO:0000256" key="1">
    <source>
        <dbReference type="ARBA" id="ARBA00001966"/>
    </source>
</evidence>
<keyword evidence="8" id="KW-0808">Transferase</keyword>
<keyword evidence="3" id="KW-0949">S-adenosyl-L-methionine</keyword>
<evidence type="ECO:0000256" key="3">
    <source>
        <dbReference type="ARBA" id="ARBA00022691"/>
    </source>
</evidence>
<dbReference type="EC" id="2.8.1.6" evidence="8"/>
<dbReference type="InterPro" id="IPR058240">
    <property type="entry name" value="rSAM_sf"/>
</dbReference>
<dbReference type="SFLD" id="SFLDG01060">
    <property type="entry name" value="BATS_domain_containing"/>
    <property type="match status" value="1"/>
</dbReference>
<gene>
    <name evidence="8" type="primary">bioB_2</name>
    <name evidence="8" type="ORF">LMG7974_00405</name>
</gene>
<dbReference type="InterPro" id="IPR010722">
    <property type="entry name" value="BATS_dom"/>
</dbReference>
<dbReference type="InterPro" id="IPR024007">
    <property type="entry name" value="FeFe-hyd_mat_HydG"/>
</dbReference>
<dbReference type="NCBIfam" id="TIGR03955">
    <property type="entry name" value="rSAM_HydG"/>
    <property type="match status" value="1"/>
</dbReference>
<dbReference type="SFLD" id="SFLDS00029">
    <property type="entry name" value="Radical_SAM"/>
    <property type="match status" value="1"/>
</dbReference>
<dbReference type="SFLD" id="SFLDF00319">
    <property type="entry name" value="Fe_hydrogenase_maturase_(HydG"/>
    <property type="match status" value="1"/>
</dbReference>
<evidence type="ECO:0000256" key="4">
    <source>
        <dbReference type="ARBA" id="ARBA00022723"/>
    </source>
</evidence>
<evidence type="ECO:0000256" key="6">
    <source>
        <dbReference type="ARBA" id="ARBA00023014"/>
    </source>
</evidence>
<dbReference type="InterPro" id="IPR013785">
    <property type="entry name" value="Aldolase_TIM"/>
</dbReference>
<comment type="cofactor">
    <cofactor evidence="1">
        <name>[4Fe-4S] cluster</name>
        <dbReference type="ChEBI" id="CHEBI:49883"/>
    </cofactor>
</comment>
<keyword evidence="5" id="KW-0408">Iron</keyword>
<protein>
    <submittedName>
        <fullName evidence="8">Biotin synthase</fullName>
        <ecNumber evidence="8">2.8.1.6</ecNumber>
    </submittedName>
</protein>
<accession>A0ABM8Q3Y6</accession>
<name>A0ABM8Q3Y6_9BACT</name>
<dbReference type="Pfam" id="PF04055">
    <property type="entry name" value="Radical_SAM"/>
    <property type="match status" value="1"/>
</dbReference>
<evidence type="ECO:0000313" key="8">
    <source>
        <dbReference type="EMBL" id="CAD7287526.1"/>
    </source>
</evidence>
<dbReference type="RefSeq" id="WP_229932228.1">
    <property type="nucleotide sequence ID" value="NZ_CAJHOF010000003.1"/>
</dbReference>
<comment type="caution">
    <text evidence="8">The sequence shown here is derived from an EMBL/GenBank/DDBJ whole genome shotgun (WGS) entry which is preliminary data.</text>
</comment>
<dbReference type="PROSITE" id="PS51918">
    <property type="entry name" value="RADICAL_SAM"/>
    <property type="match status" value="1"/>
</dbReference>
<dbReference type="SFLD" id="SFLDG01081">
    <property type="entry name" value="cleavage_of_the_Ca-Cb_bond_in"/>
    <property type="match status" value="1"/>
</dbReference>
<sequence>MSWASERYERILDWVSKNEYENFIDDDKIDEILTKTKNPSKQDVLDVIARAKQNALSGTMLSPIDVAVLLNNTHDELWDEIFKAASYVKEEVYGNRMVLFSPLYVASPCVNNCKYCGFATSNTAHEQKILSDNELVDEINAVLDMGQKRIIAVFGEHPKSDYKFIADSVRKIYSVKKNNLSIRRVNINAAPMFEDEYQHVHKQGIGTFQIFQETYHRQTYAKYHPKNTLKGIYDWRVFGLHRALKAGLDDVAIGVLFGLYDYKFEVLGLLYHAMSLEATFGIGPHTISFPRIKKASGTQNDNMPYALSDDEFLRVIAIIRLMCPFTGLILTAREEPEIRDEAIKKCGISQMDAGTNIGIGGYHDKSKKDELNKVQFKIGDNRCIDEFVLNVMKKDKIPSFCTSCYREGRTGEHFMPFAKNAKIKYLCLPNAILTLKEYLLDYGSDEAKELGDKIIPKYLSELDENLPHVAKKVRGLIVDMENGARDCHL</sequence>